<accession>T1J851</accession>
<evidence type="ECO:0000256" key="1">
    <source>
        <dbReference type="SAM" id="MobiDB-lite"/>
    </source>
</evidence>
<keyword evidence="3" id="KW-1185">Reference proteome</keyword>
<evidence type="ECO:0000313" key="3">
    <source>
        <dbReference type="Proteomes" id="UP000014500"/>
    </source>
</evidence>
<sequence length="93" mass="10571">MAGEEEQPRRRAQKPSGRPHKRSHLQPGYTWSPPTSWQNTVFSFGASHFANPYLQANRPEARIVMPPSTMLSLVPDRRLQVQEKCATMVVGKQ</sequence>
<dbReference type="AlphaFoldDB" id="T1J851"/>
<dbReference type="EnsemblMetazoa" id="SMAR009873-RA">
    <property type="protein sequence ID" value="SMAR009873-PA"/>
    <property type="gene ID" value="SMAR009873"/>
</dbReference>
<feature type="region of interest" description="Disordered" evidence="1">
    <location>
        <begin position="1"/>
        <end position="35"/>
    </location>
</feature>
<name>T1J851_STRMM</name>
<dbReference type="Proteomes" id="UP000014500">
    <property type="component" value="Unassembled WGS sequence"/>
</dbReference>
<proteinExistence type="predicted"/>
<feature type="compositionally biased region" description="Basic residues" evidence="1">
    <location>
        <begin position="10"/>
        <end position="24"/>
    </location>
</feature>
<protein>
    <submittedName>
        <fullName evidence="2">Uncharacterized protein</fullName>
    </submittedName>
</protein>
<reference evidence="3" key="1">
    <citation type="submission" date="2011-05" db="EMBL/GenBank/DDBJ databases">
        <authorList>
            <person name="Richards S.R."/>
            <person name="Qu J."/>
            <person name="Jiang H."/>
            <person name="Jhangiani S.N."/>
            <person name="Agravi P."/>
            <person name="Goodspeed R."/>
            <person name="Gross S."/>
            <person name="Mandapat C."/>
            <person name="Jackson L."/>
            <person name="Mathew T."/>
            <person name="Pu L."/>
            <person name="Thornton R."/>
            <person name="Saada N."/>
            <person name="Wilczek-Boney K.B."/>
            <person name="Lee S."/>
            <person name="Kovar C."/>
            <person name="Wu Y."/>
            <person name="Scherer S.E."/>
            <person name="Worley K.C."/>
            <person name="Muzny D.M."/>
            <person name="Gibbs R."/>
        </authorList>
    </citation>
    <scope>NUCLEOTIDE SEQUENCE</scope>
    <source>
        <strain evidence="3">Brora</strain>
    </source>
</reference>
<organism evidence="2 3">
    <name type="scientific">Strigamia maritima</name>
    <name type="common">European centipede</name>
    <name type="synonym">Geophilus maritimus</name>
    <dbReference type="NCBI Taxonomy" id="126957"/>
    <lineage>
        <taxon>Eukaryota</taxon>
        <taxon>Metazoa</taxon>
        <taxon>Ecdysozoa</taxon>
        <taxon>Arthropoda</taxon>
        <taxon>Myriapoda</taxon>
        <taxon>Chilopoda</taxon>
        <taxon>Pleurostigmophora</taxon>
        <taxon>Geophilomorpha</taxon>
        <taxon>Linotaeniidae</taxon>
        <taxon>Strigamia</taxon>
    </lineage>
</organism>
<dbReference type="HOGENOM" id="CLU_2402468_0_0_1"/>
<reference evidence="2" key="2">
    <citation type="submission" date="2015-02" db="UniProtKB">
        <authorList>
            <consortium name="EnsemblMetazoa"/>
        </authorList>
    </citation>
    <scope>IDENTIFICATION</scope>
</reference>
<evidence type="ECO:0000313" key="2">
    <source>
        <dbReference type="EnsemblMetazoa" id="SMAR009873-PA"/>
    </source>
</evidence>
<dbReference type="EMBL" id="JH431948">
    <property type="status" value="NOT_ANNOTATED_CDS"/>
    <property type="molecule type" value="Genomic_DNA"/>
</dbReference>